<dbReference type="SMART" id="SM00563">
    <property type="entry name" value="PlsC"/>
    <property type="match status" value="1"/>
</dbReference>
<proteinExistence type="predicted"/>
<keyword evidence="6" id="KW-1185">Reference proteome</keyword>
<dbReference type="SUPFAM" id="SSF69593">
    <property type="entry name" value="Glycerol-3-phosphate (1)-acyltransferase"/>
    <property type="match status" value="1"/>
</dbReference>
<feature type="compositionally biased region" description="Basic residues" evidence="3">
    <location>
        <begin position="244"/>
        <end position="255"/>
    </location>
</feature>
<dbReference type="PANTHER" id="PTHR10434:SF55">
    <property type="entry name" value="POSSIBLE ACYLTRANSFERASE"/>
    <property type="match status" value="1"/>
</dbReference>
<keyword evidence="2 5" id="KW-0012">Acyltransferase</keyword>
<evidence type="ECO:0000256" key="1">
    <source>
        <dbReference type="ARBA" id="ARBA00022679"/>
    </source>
</evidence>
<dbReference type="EMBL" id="VJXR01000022">
    <property type="protein sequence ID" value="TRW45486.1"/>
    <property type="molecule type" value="Genomic_DNA"/>
</dbReference>
<reference evidence="5 6" key="1">
    <citation type="submission" date="2019-07" db="EMBL/GenBank/DDBJ databases">
        <title>Georgenia wutianyii sp. nov. and Georgenia *** sp. nov. isolated from plateau pika (Ochotona curzoniae) in the Qinghai-Tibet plateau of China.</title>
        <authorList>
            <person name="Tian Z."/>
        </authorList>
    </citation>
    <scope>NUCLEOTIDE SEQUENCE [LARGE SCALE GENOMIC DNA]</scope>
    <source>
        <strain evidence="5 6">Z446</strain>
    </source>
</reference>
<organism evidence="5 6">
    <name type="scientific">Georgenia yuyongxinii</name>
    <dbReference type="NCBI Taxonomy" id="2589797"/>
    <lineage>
        <taxon>Bacteria</taxon>
        <taxon>Bacillati</taxon>
        <taxon>Actinomycetota</taxon>
        <taxon>Actinomycetes</taxon>
        <taxon>Micrococcales</taxon>
        <taxon>Bogoriellaceae</taxon>
        <taxon>Georgenia</taxon>
    </lineage>
</organism>
<feature type="region of interest" description="Disordered" evidence="3">
    <location>
        <begin position="218"/>
        <end position="255"/>
    </location>
</feature>
<evidence type="ECO:0000256" key="3">
    <source>
        <dbReference type="SAM" id="MobiDB-lite"/>
    </source>
</evidence>
<dbReference type="Proteomes" id="UP000318693">
    <property type="component" value="Unassembled WGS sequence"/>
</dbReference>
<evidence type="ECO:0000313" key="5">
    <source>
        <dbReference type="EMBL" id="TRW45486.1"/>
    </source>
</evidence>
<sequence length="255" mass="27904">MARKQTGFYRFITVILRTVMRVVTVPSWRGREHLPPGGFIAVGNHVSNFDPLTFAHFLHGSGVPPRFLAKSSLFEVPVLGRMLRRLDQIPVYRGTAQAADALVAAEAALAAGEGVAVFPEGTLTRDPAMWPMTGKTGAARLALLSRVPVIPIAQWGAHLVLPPYTARFRPWPRKPVTVVAGPPVNLDDLYDRPLEREVLQEATRRIMAAVTDQLAEIRGETPPGEPYDMRRDGDPCAAHDAARAARKAAARRAAR</sequence>
<dbReference type="GO" id="GO:0005886">
    <property type="term" value="C:plasma membrane"/>
    <property type="evidence" value="ECO:0007669"/>
    <property type="project" value="TreeGrafter"/>
</dbReference>
<dbReference type="GO" id="GO:0003841">
    <property type="term" value="F:1-acylglycerol-3-phosphate O-acyltransferase activity"/>
    <property type="evidence" value="ECO:0007669"/>
    <property type="project" value="TreeGrafter"/>
</dbReference>
<dbReference type="Pfam" id="PF01553">
    <property type="entry name" value="Acyltransferase"/>
    <property type="match status" value="1"/>
</dbReference>
<protein>
    <submittedName>
        <fullName evidence="5">1-acyl-sn-glycerol-3-phosphate acyltransferase</fullName>
    </submittedName>
</protein>
<accession>A0A552WRZ6</accession>
<evidence type="ECO:0000313" key="6">
    <source>
        <dbReference type="Proteomes" id="UP000318693"/>
    </source>
</evidence>
<keyword evidence="1 5" id="KW-0808">Transferase</keyword>
<dbReference type="CDD" id="cd07989">
    <property type="entry name" value="LPLAT_AGPAT-like"/>
    <property type="match status" value="1"/>
</dbReference>
<feature type="domain" description="Phospholipid/glycerol acyltransferase" evidence="4">
    <location>
        <begin position="39"/>
        <end position="157"/>
    </location>
</feature>
<dbReference type="InterPro" id="IPR002123">
    <property type="entry name" value="Plipid/glycerol_acylTrfase"/>
</dbReference>
<dbReference type="GO" id="GO:0006654">
    <property type="term" value="P:phosphatidic acid biosynthetic process"/>
    <property type="evidence" value="ECO:0007669"/>
    <property type="project" value="TreeGrafter"/>
</dbReference>
<evidence type="ECO:0000256" key="2">
    <source>
        <dbReference type="ARBA" id="ARBA00023315"/>
    </source>
</evidence>
<evidence type="ECO:0000259" key="4">
    <source>
        <dbReference type="SMART" id="SM00563"/>
    </source>
</evidence>
<comment type="caution">
    <text evidence="5">The sequence shown here is derived from an EMBL/GenBank/DDBJ whole genome shotgun (WGS) entry which is preliminary data.</text>
</comment>
<dbReference type="AlphaFoldDB" id="A0A552WRZ6"/>
<dbReference type="PANTHER" id="PTHR10434">
    <property type="entry name" value="1-ACYL-SN-GLYCEROL-3-PHOSPHATE ACYLTRANSFERASE"/>
    <property type="match status" value="1"/>
</dbReference>
<name>A0A552WRZ6_9MICO</name>
<gene>
    <name evidence="5" type="ORF">FJ693_09300</name>
</gene>
<dbReference type="RefSeq" id="WP_143418262.1">
    <property type="nucleotide sequence ID" value="NZ_VJXR01000022.1"/>
</dbReference>